<feature type="compositionally biased region" description="Low complexity" evidence="1">
    <location>
        <begin position="25"/>
        <end position="47"/>
    </location>
</feature>
<dbReference type="PANTHER" id="PTHR13844">
    <property type="entry name" value="SWI/SNF-RELATED MATRIX-ASSOCIATED ACTIN-DEPENDENT REGULATOR OF CHROMATIN SUBFAMILY D"/>
    <property type="match status" value="1"/>
</dbReference>
<organism evidence="3">
    <name type="scientific">Salvia splendens</name>
    <name type="common">Scarlet sage</name>
    <dbReference type="NCBI Taxonomy" id="180675"/>
    <lineage>
        <taxon>Eukaryota</taxon>
        <taxon>Viridiplantae</taxon>
        <taxon>Streptophyta</taxon>
        <taxon>Embryophyta</taxon>
        <taxon>Tracheophyta</taxon>
        <taxon>Spermatophyta</taxon>
        <taxon>Magnoliopsida</taxon>
        <taxon>eudicotyledons</taxon>
        <taxon>Gunneridae</taxon>
        <taxon>Pentapetalae</taxon>
        <taxon>asterids</taxon>
        <taxon>lamiids</taxon>
        <taxon>Lamiales</taxon>
        <taxon>Lamiaceae</taxon>
        <taxon>Nepetoideae</taxon>
        <taxon>Mentheae</taxon>
        <taxon>Salviinae</taxon>
        <taxon>Salvia</taxon>
        <taxon>Salvia subgen. Calosphace</taxon>
        <taxon>core Calosphace</taxon>
    </lineage>
</organism>
<evidence type="ECO:0000259" key="2">
    <source>
        <dbReference type="PROSITE" id="PS51925"/>
    </source>
</evidence>
<reference evidence="3" key="1">
    <citation type="submission" date="2018-01" db="EMBL/GenBank/DDBJ databases">
        <authorList>
            <person name="Mao J.F."/>
        </authorList>
    </citation>
    <scope>NUCLEOTIDE SEQUENCE</scope>
    <source>
        <strain evidence="3">Huo1</strain>
        <tissue evidence="3">Leaf</tissue>
    </source>
</reference>
<dbReference type="Pfam" id="PF02201">
    <property type="entry name" value="SWIB"/>
    <property type="match status" value="1"/>
</dbReference>
<proteinExistence type="predicted"/>
<dbReference type="Proteomes" id="UP000298416">
    <property type="component" value="Unassembled WGS sequence"/>
</dbReference>
<dbReference type="PROSITE" id="PS51925">
    <property type="entry name" value="SWIB_MDM2"/>
    <property type="match status" value="1"/>
</dbReference>
<dbReference type="SUPFAM" id="SSF47592">
    <property type="entry name" value="SWIB/MDM2 domain"/>
    <property type="match status" value="1"/>
</dbReference>
<dbReference type="EMBL" id="PNBA02000017">
    <property type="protein sequence ID" value="KAG6395097.1"/>
    <property type="molecule type" value="Genomic_DNA"/>
</dbReference>
<dbReference type="InterPro" id="IPR019835">
    <property type="entry name" value="SWIB_domain"/>
</dbReference>
<keyword evidence="4" id="KW-1185">Reference proteome</keyword>
<dbReference type="Gene3D" id="1.10.245.10">
    <property type="entry name" value="SWIB/MDM2 domain"/>
    <property type="match status" value="1"/>
</dbReference>
<feature type="domain" description="DM2" evidence="2">
    <location>
        <begin position="60"/>
        <end position="138"/>
    </location>
</feature>
<dbReference type="InterPro" id="IPR036885">
    <property type="entry name" value="SWIB_MDM2_dom_sf"/>
</dbReference>
<comment type="caution">
    <text evidence="3">The sequence shown here is derived from an EMBL/GenBank/DDBJ whole genome shotgun (WGS) entry which is preliminary data.</text>
</comment>
<gene>
    <name evidence="3" type="ORF">SASPL_145689</name>
</gene>
<feature type="region of interest" description="Disordered" evidence="1">
    <location>
        <begin position="25"/>
        <end position="61"/>
    </location>
</feature>
<dbReference type="OrthoDB" id="10251073at2759"/>
<accession>A0A8X8Z7L3</accession>
<dbReference type="SMART" id="SM00151">
    <property type="entry name" value="SWIB"/>
    <property type="match status" value="1"/>
</dbReference>
<reference evidence="3" key="2">
    <citation type="submission" date="2020-08" db="EMBL/GenBank/DDBJ databases">
        <title>Plant Genome Project.</title>
        <authorList>
            <person name="Zhang R.-G."/>
        </authorList>
    </citation>
    <scope>NUCLEOTIDE SEQUENCE</scope>
    <source>
        <strain evidence="3">Huo1</strain>
        <tissue evidence="3">Leaf</tissue>
    </source>
</reference>
<dbReference type="InterPro" id="IPR003121">
    <property type="entry name" value="SWIB_MDM2_domain"/>
</dbReference>
<evidence type="ECO:0000256" key="1">
    <source>
        <dbReference type="SAM" id="MobiDB-lite"/>
    </source>
</evidence>
<dbReference type="CDD" id="cd10567">
    <property type="entry name" value="SWIB-MDM2_like"/>
    <property type="match status" value="1"/>
</dbReference>
<name>A0A8X8Z7L3_SALSN</name>
<evidence type="ECO:0000313" key="3">
    <source>
        <dbReference type="EMBL" id="KAG6395097.1"/>
    </source>
</evidence>
<dbReference type="AlphaFoldDB" id="A0A8X8Z7L3"/>
<evidence type="ECO:0000313" key="4">
    <source>
        <dbReference type="Proteomes" id="UP000298416"/>
    </source>
</evidence>
<protein>
    <recommendedName>
        <fullName evidence="2">DM2 domain-containing protein</fullName>
    </recommendedName>
</protein>
<sequence>MSTAYGLLRGSRALFAAARSAAGSAAPKAAAPPSKRAPAAAAAPKAAKPAKQKKPTQPSGIMKAKPISLALQDFVGETEISRVEAVKKVWAYIKANNLQNPVDRREIFCDDTLKKLFEGKDKVGFLEIAKLLSSHFVKSA</sequence>